<feature type="compositionally biased region" description="Basic and acidic residues" evidence="4">
    <location>
        <begin position="338"/>
        <end position="359"/>
    </location>
</feature>
<evidence type="ECO:0000259" key="6">
    <source>
        <dbReference type="Pfam" id="PF25975"/>
    </source>
</evidence>
<evidence type="ECO:0000256" key="1">
    <source>
        <dbReference type="ARBA" id="ARBA00009477"/>
    </source>
</evidence>
<evidence type="ECO:0000256" key="4">
    <source>
        <dbReference type="SAM" id="MobiDB-lite"/>
    </source>
</evidence>
<protein>
    <submittedName>
        <fullName evidence="7">RND family efflux transporter, MFP subunit</fullName>
    </submittedName>
</protein>
<dbReference type="FunFam" id="2.40.30.170:FF:000010">
    <property type="entry name" value="Efflux RND transporter periplasmic adaptor subunit"/>
    <property type="match status" value="1"/>
</dbReference>
<evidence type="ECO:0000256" key="3">
    <source>
        <dbReference type="SAM" id="Coils"/>
    </source>
</evidence>
<reference evidence="7 8" key="1">
    <citation type="journal article" date="2018" name="Syst. Appl. Microbiol.">
        <title>Abditibacterium utsteinense sp. nov., the first cultivated member of candidate phylum FBP, isolated from ice-free Antarctic soil samples.</title>
        <authorList>
            <person name="Tahon G."/>
            <person name="Tytgat B."/>
            <person name="Lebbe L."/>
            <person name="Carlier A."/>
            <person name="Willems A."/>
        </authorList>
    </citation>
    <scope>NUCLEOTIDE SEQUENCE [LARGE SCALE GENOMIC DNA]</scope>
    <source>
        <strain evidence="7 8">LMG 29911</strain>
    </source>
</reference>
<dbReference type="Gene3D" id="1.10.287.470">
    <property type="entry name" value="Helix hairpin bin"/>
    <property type="match status" value="2"/>
</dbReference>
<dbReference type="Pfam" id="PF25954">
    <property type="entry name" value="Beta-barrel_RND_2"/>
    <property type="match status" value="1"/>
</dbReference>
<gene>
    <name evidence="7" type="ORF">B1R32_1244</name>
</gene>
<comment type="caution">
    <text evidence="7">The sequence shown here is derived from an EMBL/GenBank/DDBJ whole genome shotgun (WGS) entry which is preliminary data.</text>
</comment>
<proteinExistence type="inferred from homology"/>
<dbReference type="InterPro" id="IPR058792">
    <property type="entry name" value="Beta-barrel_RND_2"/>
</dbReference>
<dbReference type="AlphaFoldDB" id="A0A2S8SPH2"/>
<keyword evidence="8" id="KW-1185">Reference proteome</keyword>
<dbReference type="SUPFAM" id="SSF111369">
    <property type="entry name" value="HlyD-like secretion proteins"/>
    <property type="match status" value="2"/>
</dbReference>
<dbReference type="GO" id="GO:0016020">
    <property type="term" value="C:membrane"/>
    <property type="evidence" value="ECO:0007669"/>
    <property type="project" value="InterPro"/>
</dbReference>
<dbReference type="Proteomes" id="UP000237684">
    <property type="component" value="Unassembled WGS sequence"/>
</dbReference>
<feature type="domain" description="CzcB-like C-terminal circularly permuted SH3-like" evidence="6">
    <location>
        <begin position="622"/>
        <end position="684"/>
    </location>
</feature>
<dbReference type="InterPro" id="IPR006143">
    <property type="entry name" value="RND_pump_MFP"/>
</dbReference>
<keyword evidence="2" id="KW-0813">Transport</keyword>
<evidence type="ECO:0000259" key="5">
    <source>
        <dbReference type="Pfam" id="PF25954"/>
    </source>
</evidence>
<dbReference type="EMBL" id="NIGF01000024">
    <property type="protein sequence ID" value="PQV62688.1"/>
    <property type="molecule type" value="Genomic_DNA"/>
</dbReference>
<dbReference type="Pfam" id="PF25975">
    <property type="entry name" value="CzcB_C"/>
    <property type="match status" value="1"/>
</dbReference>
<feature type="coiled-coil region" evidence="3">
    <location>
        <begin position="231"/>
        <end position="265"/>
    </location>
</feature>
<dbReference type="PANTHER" id="PTHR30097">
    <property type="entry name" value="CATION EFFLUX SYSTEM PROTEIN CUSB"/>
    <property type="match status" value="1"/>
</dbReference>
<evidence type="ECO:0000256" key="2">
    <source>
        <dbReference type="ARBA" id="ARBA00022448"/>
    </source>
</evidence>
<keyword evidence="3" id="KW-0175">Coiled coil</keyword>
<dbReference type="PANTHER" id="PTHR30097:SF4">
    <property type="entry name" value="SLR6042 PROTEIN"/>
    <property type="match status" value="1"/>
</dbReference>
<dbReference type="NCBIfam" id="TIGR01730">
    <property type="entry name" value="RND_mfp"/>
    <property type="match status" value="1"/>
</dbReference>
<evidence type="ECO:0000313" key="7">
    <source>
        <dbReference type="EMBL" id="PQV62688.1"/>
    </source>
</evidence>
<dbReference type="GO" id="GO:0022857">
    <property type="term" value="F:transmembrane transporter activity"/>
    <property type="evidence" value="ECO:0007669"/>
    <property type="project" value="InterPro"/>
</dbReference>
<dbReference type="InParanoid" id="A0A2S8SPH2"/>
<dbReference type="Gene3D" id="2.40.50.100">
    <property type="match status" value="1"/>
</dbReference>
<accession>A0A2S8SPH2</accession>
<dbReference type="RefSeq" id="WP_106381144.1">
    <property type="nucleotide sequence ID" value="NZ_NIGF01000024.1"/>
</dbReference>
<dbReference type="OrthoDB" id="9806939at2"/>
<sequence length="695" mass="72940">MSEPSFPFQKSLSPQLATGARVKITRAAFAPLLLVALGTSLAGCGAPQSPEISQGSEPEKVAEIASSGGAQTIAFEGESAQIAGIALSTVALSPQSATLSFPGIIEASPGRVVRVASVVPGRVTRLFATIGARVRQGQVLAVVESRAVGEAQSAYAQALARLNTARSNQRLIESQARAGVFSRAPLETARGRLNEAQAEVRAQQVARRGALSGLDNARRLAGAGSFASPAIEAARAQKAGATETLKTAQAALSQASSQVISARAELARRRELAQNGGYTSRAVAEATRLLVAAQSARATSQSEVSTTQANLNRLKTLSGEGLVSQRDVENAQTASETAKSRLESAASDEKTAAQELERQKSLAGSNVNAIAEVRAAQSLLATAQASVQTRLAEIERARSGARLADVALTRESRVLSGGVANRRELSAAQNAVSSAKNALRGARESVRLAQSGFERENRIFRQNLNTNAQLQGARAQVVGAQAELRAAQTALQLFKSSPNGSASIPIRAPISGIVTEREVAQGEVLDADAQILTLVDNSVVHADFYVPEREVGRLKVGQMVTVQSDAVPGRRFTERIELIHTQLDPKTRTVEAHAEIPNPDGAIKIGISTRNSVQTGSGNMSVSLPEEAVQEMEGKRVVFIPGAQKNTFEAREVGVGPTRNGRVAILSGIVPGQKYVSKGAFMVKAQAMKSELAEE</sequence>
<feature type="domain" description="CusB-like beta-barrel" evidence="5">
    <location>
        <begin position="544"/>
        <end position="614"/>
    </location>
</feature>
<feature type="region of interest" description="Disordered" evidence="4">
    <location>
        <begin position="322"/>
        <end position="359"/>
    </location>
</feature>
<evidence type="ECO:0000313" key="8">
    <source>
        <dbReference type="Proteomes" id="UP000237684"/>
    </source>
</evidence>
<dbReference type="InterPro" id="IPR058649">
    <property type="entry name" value="CzcB_C"/>
</dbReference>
<organism evidence="7 8">
    <name type="scientific">Abditibacterium utsteinense</name>
    <dbReference type="NCBI Taxonomy" id="1960156"/>
    <lineage>
        <taxon>Bacteria</taxon>
        <taxon>Pseudomonadati</taxon>
        <taxon>Abditibacteriota</taxon>
        <taxon>Abditibacteriia</taxon>
        <taxon>Abditibacteriales</taxon>
        <taxon>Abditibacteriaceae</taxon>
        <taxon>Abditibacterium</taxon>
    </lineage>
</organism>
<dbReference type="Gene3D" id="2.40.30.170">
    <property type="match status" value="1"/>
</dbReference>
<dbReference type="InterPro" id="IPR051909">
    <property type="entry name" value="MFP_Cation_Efflux"/>
</dbReference>
<dbReference type="Gene3D" id="2.40.420.20">
    <property type="match status" value="1"/>
</dbReference>
<comment type="similarity">
    <text evidence="1">Belongs to the membrane fusion protein (MFP) (TC 8.A.1) family.</text>
</comment>
<name>A0A2S8SPH2_9BACT</name>